<dbReference type="Pfam" id="PF23042">
    <property type="entry name" value="KOW1_SPT5"/>
    <property type="match status" value="1"/>
</dbReference>
<keyword evidence="7" id="KW-0648">Protein biosynthesis</keyword>
<dbReference type="InterPro" id="IPR005824">
    <property type="entry name" value="KOW"/>
</dbReference>
<dbReference type="CDD" id="cd09888">
    <property type="entry name" value="NGN_Euk"/>
    <property type="match status" value="1"/>
</dbReference>
<dbReference type="CDD" id="cd06081">
    <property type="entry name" value="KOW_Spt5_1"/>
    <property type="match status" value="1"/>
</dbReference>
<feature type="region of interest" description="Disordered" evidence="5">
    <location>
        <begin position="626"/>
        <end position="653"/>
    </location>
</feature>
<comment type="subcellular location">
    <subcellularLocation>
        <location evidence="1">Nucleus</location>
    </subcellularLocation>
</comment>
<accession>A0ABQ9XXJ3</accession>
<gene>
    <name evidence="7" type="ORF">BLNAU_8763</name>
</gene>
<comment type="caution">
    <text evidence="7">The sequence shown here is derived from an EMBL/GenBank/DDBJ whole genome shotgun (WGS) entry which is preliminary data.</text>
</comment>
<dbReference type="InterPro" id="IPR039659">
    <property type="entry name" value="SPT5"/>
</dbReference>
<reference evidence="7 8" key="1">
    <citation type="journal article" date="2022" name="bioRxiv">
        <title>Genomics of Preaxostyla Flagellates Illuminates Evolutionary Transitions and the Path Towards Mitochondrial Loss.</title>
        <authorList>
            <person name="Novak L.V.F."/>
            <person name="Treitli S.C."/>
            <person name="Pyrih J."/>
            <person name="Halakuc P."/>
            <person name="Pipaliya S.V."/>
            <person name="Vacek V."/>
            <person name="Brzon O."/>
            <person name="Soukal P."/>
            <person name="Eme L."/>
            <person name="Dacks J.B."/>
            <person name="Karnkowska A."/>
            <person name="Elias M."/>
            <person name="Hampl V."/>
        </authorList>
    </citation>
    <scope>NUCLEOTIDE SEQUENCE [LARGE SCALE GENOMIC DNA]</scope>
    <source>
        <strain evidence="7">NAU3</strain>
        <tissue evidence="7">Gut</tissue>
    </source>
</reference>
<feature type="region of interest" description="Disordered" evidence="5">
    <location>
        <begin position="782"/>
        <end position="807"/>
    </location>
</feature>
<dbReference type="PANTHER" id="PTHR11125">
    <property type="entry name" value="SUPPRESSOR OF TY 5"/>
    <property type="match status" value="1"/>
</dbReference>
<evidence type="ECO:0000259" key="6">
    <source>
        <dbReference type="SMART" id="SM00739"/>
    </source>
</evidence>
<dbReference type="SMART" id="SM00739">
    <property type="entry name" value="KOW"/>
    <property type="match status" value="4"/>
</dbReference>
<evidence type="ECO:0000256" key="2">
    <source>
        <dbReference type="ARBA" id="ARBA00006956"/>
    </source>
</evidence>
<dbReference type="EMBL" id="JARBJD010000058">
    <property type="protein sequence ID" value="KAK2956199.1"/>
    <property type="molecule type" value="Genomic_DNA"/>
</dbReference>
<proteinExistence type="inferred from homology"/>
<dbReference type="Pfam" id="PF23284">
    <property type="entry name" value="KOW2_Spt5"/>
    <property type="match status" value="1"/>
</dbReference>
<feature type="compositionally biased region" description="Polar residues" evidence="5">
    <location>
        <begin position="629"/>
        <end position="639"/>
    </location>
</feature>
<dbReference type="InterPro" id="IPR005100">
    <property type="entry name" value="NGN-domain"/>
</dbReference>
<dbReference type="Gene3D" id="2.30.30.30">
    <property type="match status" value="3"/>
</dbReference>
<dbReference type="PANTHER" id="PTHR11125:SF7">
    <property type="entry name" value="TRANSCRIPTION ELONGATION FACTOR SPT5"/>
    <property type="match status" value="1"/>
</dbReference>
<evidence type="ECO:0000256" key="1">
    <source>
        <dbReference type="ARBA" id="ARBA00004123"/>
    </source>
</evidence>
<dbReference type="Pfam" id="PF03439">
    <property type="entry name" value="Spt5-NGN"/>
    <property type="match status" value="1"/>
</dbReference>
<keyword evidence="3" id="KW-0804">Transcription</keyword>
<dbReference type="Proteomes" id="UP001281761">
    <property type="component" value="Unassembled WGS sequence"/>
</dbReference>
<feature type="region of interest" description="Disordered" evidence="5">
    <location>
        <begin position="1"/>
        <end position="67"/>
    </location>
</feature>
<name>A0ABQ9XXJ3_9EUKA</name>
<sequence length="807" mass="89138">MADQYDEEDYSEDYDDEEDDVRTKRPHPAAGLFDDAASEADEEDEEYEDADDLINGQTANQRELNQAEREAIRRREMNRRHKIDYEGMTEEALAERFARHENQEDMSAARGFGSTSRTAVLPTKDQKLWMVRTKRGCEREAVITLMNKFVQEKRKGLNPLMRSAAALDSIVGNIFIEAPTVNIVTSMIQGLELFFNTPPVLVPASEMANMIDSGGRNIISEEDRLLEELEIGNYVRVRRGLYKGDLAQVIGRDRTRQVVVVRLLPRLDYIHLQQRERDTQAKSARVEGAEDEPAQPKRAPPRQPRIRPPAAFFDPREALRMGLEVREDQQRPGNFHLGSMVFENGLLKKAFKENWLDVRNVIPTQAELEVFFRTTDEITDDFIAPPKRAVPADKLSKGEIIIVQAGDLRNIRGRVTQVMDEQVTMTPLDEGLTGDITLLFAQVVKYFAEGDPVVVASGVDEGKEGIVVRFDLDEGRVVIATRLGDAELELNANDLIAASLASTRPQKAGKFPLHSLVQLADGQLGCVFRVVGKQYHLLMLNGDGTVTVDESEIIAGRQGRFPTSRDTHDKTVAIGNTVRLVQPGPYQDLRCVVRQIGRNMLIVGHKDIAENGGLLAVTSDSIEKCSGEEQLNPNQNQRSLLDGRRSGKGRANTTHDLFGKTVQLCTTTYKGYQGVVKDVNGTKARVQLQAIPRLVEIETKNLKKIDIRPVEEASSGYNKMKMGDAARGPYTPGYTPLHSGATPMYGGSTPMYGAGGMTPAYGGYTPVYGMAGGSTPGYGAPGGMTPGTFQAGSSTPLWGPSGNTPHH</sequence>
<dbReference type="InterPro" id="IPR041975">
    <property type="entry name" value="KOW_Spt5_2"/>
</dbReference>
<feature type="compositionally biased region" description="Polar residues" evidence="5">
    <location>
        <begin position="55"/>
        <end position="64"/>
    </location>
</feature>
<feature type="domain" description="KOW" evidence="6">
    <location>
        <begin position="446"/>
        <end position="473"/>
    </location>
</feature>
<feature type="compositionally biased region" description="Acidic residues" evidence="5">
    <location>
        <begin position="36"/>
        <end position="52"/>
    </location>
</feature>
<organism evidence="7 8">
    <name type="scientific">Blattamonas nauphoetae</name>
    <dbReference type="NCBI Taxonomy" id="2049346"/>
    <lineage>
        <taxon>Eukaryota</taxon>
        <taxon>Metamonada</taxon>
        <taxon>Preaxostyla</taxon>
        <taxon>Oxymonadida</taxon>
        <taxon>Blattamonas</taxon>
    </lineage>
</organism>
<evidence type="ECO:0000256" key="4">
    <source>
        <dbReference type="ARBA" id="ARBA00023242"/>
    </source>
</evidence>
<evidence type="ECO:0000256" key="3">
    <source>
        <dbReference type="ARBA" id="ARBA00023163"/>
    </source>
</evidence>
<evidence type="ECO:0000256" key="5">
    <source>
        <dbReference type="SAM" id="MobiDB-lite"/>
    </source>
</evidence>
<evidence type="ECO:0000313" key="8">
    <source>
        <dbReference type="Proteomes" id="UP001281761"/>
    </source>
</evidence>
<dbReference type="Gene3D" id="3.30.70.940">
    <property type="entry name" value="NusG, N-terminal domain"/>
    <property type="match status" value="1"/>
</dbReference>
<feature type="domain" description="KOW" evidence="6">
    <location>
        <begin position="228"/>
        <end position="255"/>
    </location>
</feature>
<dbReference type="InterPro" id="IPR036735">
    <property type="entry name" value="NGN_dom_sf"/>
</dbReference>
<comment type="similarity">
    <text evidence="2">Belongs to the SPT5 family.</text>
</comment>
<feature type="compositionally biased region" description="Basic and acidic residues" evidence="5">
    <location>
        <begin position="276"/>
        <end position="288"/>
    </location>
</feature>
<evidence type="ECO:0000313" key="7">
    <source>
        <dbReference type="EMBL" id="KAK2956199.1"/>
    </source>
</evidence>
<protein>
    <submittedName>
        <fullName evidence="7">Transcription elongation factor SPT5</fullName>
    </submittedName>
</protein>
<feature type="region of interest" description="Disordered" evidence="5">
    <location>
        <begin position="276"/>
        <end position="309"/>
    </location>
</feature>
<feature type="domain" description="KOW" evidence="6">
    <location>
        <begin position="394"/>
        <end position="421"/>
    </location>
</feature>
<dbReference type="GO" id="GO:0003746">
    <property type="term" value="F:translation elongation factor activity"/>
    <property type="evidence" value="ECO:0007669"/>
    <property type="project" value="UniProtKB-KW"/>
</dbReference>
<keyword evidence="7" id="KW-0251">Elongation factor</keyword>
<keyword evidence="4" id="KW-0539">Nucleus</keyword>
<keyword evidence="8" id="KW-1185">Reference proteome</keyword>
<feature type="domain" description="KOW" evidence="6">
    <location>
        <begin position="659"/>
        <end position="682"/>
    </location>
</feature>
<dbReference type="InterPro" id="IPR039385">
    <property type="entry name" value="NGN_Euk"/>
</dbReference>
<feature type="compositionally biased region" description="Acidic residues" evidence="5">
    <location>
        <begin position="1"/>
        <end position="20"/>
    </location>
</feature>
<dbReference type="InterPro" id="IPR041978">
    <property type="entry name" value="KOW_Spt5_5"/>
</dbReference>
<dbReference type="InterPro" id="IPR014722">
    <property type="entry name" value="Rib_uL2_dom2"/>
</dbReference>
<dbReference type="InterPro" id="IPR008991">
    <property type="entry name" value="Translation_prot_SH3-like_sf"/>
</dbReference>
<dbReference type="Pfam" id="PF12815">
    <property type="entry name" value="CTD"/>
    <property type="match status" value="1"/>
</dbReference>
<dbReference type="InterPro" id="IPR041973">
    <property type="entry name" value="KOW_Spt5_1"/>
</dbReference>
<dbReference type="Pfam" id="PF23290">
    <property type="entry name" value="KOW5_SPT5"/>
    <property type="match status" value="1"/>
</dbReference>
<feature type="compositionally biased region" description="Polar residues" evidence="5">
    <location>
        <begin position="787"/>
        <end position="807"/>
    </location>
</feature>
<dbReference type="SUPFAM" id="SSF50104">
    <property type="entry name" value="Translation proteins SH3-like domain"/>
    <property type="match status" value="1"/>
</dbReference>